<dbReference type="EMBL" id="LWDX02037472">
    <property type="protein sequence ID" value="OEL25329.1"/>
    <property type="molecule type" value="Genomic_DNA"/>
</dbReference>
<protein>
    <submittedName>
        <fullName evidence="1">Uncharacterized protein</fullName>
    </submittedName>
</protein>
<dbReference type="InterPro" id="IPR051616">
    <property type="entry name" value="Cul2-RING_E3_ligase_SR"/>
</dbReference>
<comment type="caution">
    <text evidence="1">The sequence shown here is derived from an EMBL/GenBank/DDBJ whole genome shotgun (WGS) entry which is preliminary data.</text>
</comment>
<evidence type="ECO:0000313" key="1">
    <source>
        <dbReference type="EMBL" id="OEL25329.1"/>
    </source>
</evidence>
<feature type="non-terminal residue" evidence="1">
    <location>
        <position position="1"/>
    </location>
</feature>
<organism evidence="1 2">
    <name type="scientific">Dichanthelium oligosanthes</name>
    <dbReference type="NCBI Taxonomy" id="888268"/>
    <lineage>
        <taxon>Eukaryota</taxon>
        <taxon>Viridiplantae</taxon>
        <taxon>Streptophyta</taxon>
        <taxon>Embryophyta</taxon>
        <taxon>Tracheophyta</taxon>
        <taxon>Spermatophyta</taxon>
        <taxon>Magnoliopsida</taxon>
        <taxon>Liliopsida</taxon>
        <taxon>Poales</taxon>
        <taxon>Poaceae</taxon>
        <taxon>PACMAD clade</taxon>
        <taxon>Panicoideae</taxon>
        <taxon>Panicodae</taxon>
        <taxon>Paniceae</taxon>
        <taxon>Dichantheliinae</taxon>
        <taxon>Dichanthelium</taxon>
    </lineage>
</organism>
<evidence type="ECO:0000313" key="2">
    <source>
        <dbReference type="Proteomes" id="UP000095767"/>
    </source>
</evidence>
<dbReference type="Proteomes" id="UP000095767">
    <property type="component" value="Unassembled WGS sequence"/>
</dbReference>
<gene>
    <name evidence="1" type="ORF">BAE44_0013652</name>
</gene>
<keyword evidence="2" id="KW-1185">Reference proteome</keyword>
<reference evidence="1 2" key="1">
    <citation type="submission" date="2016-09" db="EMBL/GenBank/DDBJ databases">
        <title>The draft genome of Dichanthelium oligosanthes: A C3 panicoid grass species.</title>
        <authorList>
            <person name="Studer A.J."/>
            <person name="Schnable J.C."/>
            <person name="Brutnell T.P."/>
        </authorList>
    </citation>
    <scope>NUCLEOTIDE SEQUENCE [LARGE SCALE GENOMIC DNA]</scope>
    <source>
        <strain evidence="2">cv. Kellogg 1175</strain>
        <tissue evidence="1">Leaf</tissue>
    </source>
</reference>
<dbReference type="PANTHER" id="PTHR46224:SF10">
    <property type="entry name" value="OS01G0189100 PROTEIN"/>
    <property type="match status" value="1"/>
</dbReference>
<sequence>LKGGYTNKIWLLLKAGADPNIPDDICFRCSSNSTVQLPVEIAALNDCMEGYELLFPLTSIPGVPNWSVDGVISHAKLESAKPLEERHIVKRKATFKSLASNAFKQKDYGRTASKLYMVWMMRPDDWVKACYCQVAAHMLLGENNQACIARSPLDAQKLDHRNEVIEQKLR</sequence>
<proteinExistence type="predicted"/>
<dbReference type="PANTHER" id="PTHR46224">
    <property type="entry name" value="ANKYRIN REPEAT FAMILY PROTEIN"/>
    <property type="match status" value="1"/>
</dbReference>
<name>A0A1E5VJP4_9POAL</name>
<dbReference type="STRING" id="888268.A0A1E5VJP4"/>
<dbReference type="AlphaFoldDB" id="A0A1E5VJP4"/>
<dbReference type="OrthoDB" id="695627at2759"/>
<accession>A0A1E5VJP4</accession>